<accession>A0A369A3H1</accession>
<feature type="binding site" evidence="11">
    <location>
        <position position="283"/>
    </location>
    <ligand>
        <name>Mg(2+)</name>
        <dbReference type="ChEBI" id="CHEBI:18420"/>
    </ligand>
</feature>
<dbReference type="InterPro" id="IPR024932">
    <property type="entry name" value="ApbE"/>
</dbReference>
<evidence type="ECO:0000256" key="10">
    <source>
        <dbReference type="PIRNR" id="PIRNR006268"/>
    </source>
</evidence>
<dbReference type="RefSeq" id="WP_037359403.1">
    <property type="nucleotide sequence ID" value="NZ_BHZF01000002.1"/>
</dbReference>
<dbReference type="Proteomes" id="UP000253517">
    <property type="component" value="Unassembled WGS sequence"/>
</dbReference>
<keyword evidence="7 10" id="KW-0460">Magnesium</keyword>
<reference evidence="13 14" key="1">
    <citation type="submission" date="2018-07" db="EMBL/GenBank/DDBJ databases">
        <title>Genomic Encyclopedia of Type Strains, Phase IV (KMG-IV): sequencing the most valuable type-strain genomes for metagenomic binning, comparative biology and taxonomic classification.</title>
        <authorList>
            <person name="Goeker M."/>
        </authorList>
    </citation>
    <scope>NUCLEOTIDE SEQUENCE [LARGE SCALE GENOMIC DNA]</scope>
    <source>
        <strain evidence="13 14">DSM 21410</strain>
    </source>
</reference>
<dbReference type="PANTHER" id="PTHR30040:SF2">
    <property type="entry name" value="FAD:PROTEIN FMN TRANSFERASE"/>
    <property type="match status" value="1"/>
</dbReference>
<dbReference type="GO" id="GO:0005886">
    <property type="term" value="C:plasma membrane"/>
    <property type="evidence" value="ECO:0007669"/>
    <property type="project" value="UniProtKB-SubCell"/>
</dbReference>
<keyword evidence="12" id="KW-0472">Membrane</keyword>
<keyword evidence="12" id="KW-1003">Cell membrane</keyword>
<evidence type="ECO:0000256" key="8">
    <source>
        <dbReference type="ARBA" id="ARBA00031306"/>
    </source>
</evidence>
<keyword evidence="3 10" id="KW-0285">Flavoprotein</keyword>
<dbReference type="InterPro" id="IPR003374">
    <property type="entry name" value="ApbE-like_sf"/>
</dbReference>
<feature type="binding site" evidence="11">
    <location>
        <position position="287"/>
    </location>
    <ligand>
        <name>Mg(2+)</name>
        <dbReference type="ChEBI" id="CHEBI:18420"/>
    </ligand>
</feature>
<dbReference type="PANTHER" id="PTHR30040">
    <property type="entry name" value="THIAMINE BIOSYNTHESIS LIPOPROTEIN APBE"/>
    <property type="match status" value="1"/>
</dbReference>
<evidence type="ECO:0000256" key="1">
    <source>
        <dbReference type="ARBA" id="ARBA00011955"/>
    </source>
</evidence>
<dbReference type="AlphaFoldDB" id="A0A369A3H1"/>
<organism evidence="13 14">
    <name type="scientific">Schleiferia thermophila</name>
    <dbReference type="NCBI Taxonomy" id="884107"/>
    <lineage>
        <taxon>Bacteria</taxon>
        <taxon>Pseudomonadati</taxon>
        <taxon>Bacteroidota</taxon>
        <taxon>Flavobacteriia</taxon>
        <taxon>Flavobacteriales</taxon>
        <taxon>Schleiferiaceae</taxon>
        <taxon>Schleiferia</taxon>
    </lineage>
</organism>
<dbReference type="SUPFAM" id="SSF143631">
    <property type="entry name" value="ApbE-like"/>
    <property type="match status" value="1"/>
</dbReference>
<evidence type="ECO:0000256" key="5">
    <source>
        <dbReference type="ARBA" id="ARBA00022723"/>
    </source>
</evidence>
<feature type="chain" id="PRO_5016478382" description="FAD:protein FMN transferase" evidence="12">
    <location>
        <begin position="23"/>
        <end position="334"/>
    </location>
</feature>
<comment type="caution">
    <text evidence="13">The sequence shown here is derived from an EMBL/GenBank/DDBJ whole genome shotgun (WGS) entry which is preliminary data.</text>
</comment>
<dbReference type="EC" id="2.7.1.180" evidence="1 10"/>
<evidence type="ECO:0000256" key="12">
    <source>
        <dbReference type="RuleBase" id="RU363002"/>
    </source>
</evidence>
<name>A0A369A3H1_9FLAO</name>
<evidence type="ECO:0000313" key="13">
    <source>
        <dbReference type="EMBL" id="RCX03721.1"/>
    </source>
</evidence>
<feature type="signal peptide" evidence="12">
    <location>
        <begin position="1"/>
        <end position="22"/>
    </location>
</feature>
<evidence type="ECO:0000256" key="9">
    <source>
        <dbReference type="ARBA" id="ARBA00048540"/>
    </source>
</evidence>
<dbReference type="Gene3D" id="3.10.520.10">
    <property type="entry name" value="ApbE-like domains"/>
    <property type="match status" value="1"/>
</dbReference>
<evidence type="ECO:0000256" key="11">
    <source>
        <dbReference type="PIRSR" id="PIRSR006268-2"/>
    </source>
</evidence>
<evidence type="ECO:0000256" key="2">
    <source>
        <dbReference type="ARBA" id="ARBA00016337"/>
    </source>
</evidence>
<comment type="similarity">
    <text evidence="10 12">Belongs to the ApbE family.</text>
</comment>
<dbReference type="PROSITE" id="PS51257">
    <property type="entry name" value="PROKAR_LIPOPROTEIN"/>
    <property type="match status" value="1"/>
</dbReference>
<dbReference type="GO" id="GO:0016740">
    <property type="term" value="F:transferase activity"/>
    <property type="evidence" value="ECO:0007669"/>
    <property type="project" value="UniProtKB-UniRule"/>
</dbReference>
<proteinExistence type="inferred from homology"/>
<comment type="function">
    <text evidence="12">Flavin transferase that catalyzes the transfer of the FMN moiety of FAD and its covalent binding to the hydroxyl group of a threonine residue in a target flavoprotein.</text>
</comment>
<keyword evidence="12" id="KW-0732">Signal</keyword>
<keyword evidence="6 10" id="KW-0274">FAD</keyword>
<evidence type="ECO:0000256" key="6">
    <source>
        <dbReference type="ARBA" id="ARBA00022827"/>
    </source>
</evidence>
<keyword evidence="5 10" id="KW-0479">Metal-binding</keyword>
<sequence length="334" mass="37616">MKHFNFLSFPIVVLLLACNSNSNDFVQRINRGNAQGTTYNIQYLVKTGTDYQINIDSIFRFVDSEMSTYIPNSTISKLNKGENAPISEHFFKVLKKSEEVYELTGGFFDVTVFPLVNFWKIENKDENVIPDSSKVDSVLHITGFKKVVFTENSVSLPKGMSLDLNAIAQGYTVDLIAEFLESKGVENYMVEVGGEVRAKGKTINENIWKIGIEKPTESTDQTAFQTVIVLKDKSLATSGSYRKYKTMPDGSRLSHVINPITGYPANHNLLSVSVVADDCMTADALATALLVMGLEDAKQFAKAHPEWDYYFIYFDKYKGYNTWSSDGFKEMMFK</sequence>
<comment type="subcellular location">
    <subcellularLocation>
        <location evidence="12">Cell inner membrane</location>
        <topology evidence="12">Lipid-anchor</topology>
        <orientation evidence="12">Periplasmic side</orientation>
    </subcellularLocation>
</comment>
<dbReference type="PIRSF" id="PIRSF006268">
    <property type="entry name" value="ApbE"/>
    <property type="match status" value="1"/>
</dbReference>
<evidence type="ECO:0000256" key="3">
    <source>
        <dbReference type="ARBA" id="ARBA00022630"/>
    </source>
</evidence>
<keyword evidence="4 10" id="KW-0808">Transferase</keyword>
<evidence type="ECO:0000256" key="4">
    <source>
        <dbReference type="ARBA" id="ARBA00022679"/>
    </source>
</evidence>
<evidence type="ECO:0000313" key="14">
    <source>
        <dbReference type="Proteomes" id="UP000253517"/>
    </source>
</evidence>
<feature type="binding site" evidence="11">
    <location>
        <position position="166"/>
    </location>
    <ligand>
        <name>Mg(2+)</name>
        <dbReference type="ChEBI" id="CHEBI:18420"/>
    </ligand>
</feature>
<dbReference type="GO" id="GO:0046872">
    <property type="term" value="F:metal ion binding"/>
    <property type="evidence" value="ECO:0007669"/>
    <property type="project" value="UniProtKB-UniRule"/>
</dbReference>
<comment type="catalytic activity">
    <reaction evidence="9 10 12">
        <text>L-threonyl-[protein] + FAD = FMN-L-threonyl-[protein] + AMP + H(+)</text>
        <dbReference type="Rhea" id="RHEA:36847"/>
        <dbReference type="Rhea" id="RHEA-COMP:11060"/>
        <dbReference type="Rhea" id="RHEA-COMP:11061"/>
        <dbReference type="ChEBI" id="CHEBI:15378"/>
        <dbReference type="ChEBI" id="CHEBI:30013"/>
        <dbReference type="ChEBI" id="CHEBI:57692"/>
        <dbReference type="ChEBI" id="CHEBI:74257"/>
        <dbReference type="ChEBI" id="CHEBI:456215"/>
        <dbReference type="EC" id="2.7.1.180"/>
    </reaction>
</comment>
<dbReference type="Pfam" id="PF02424">
    <property type="entry name" value="ApbE"/>
    <property type="match status" value="1"/>
</dbReference>
<keyword evidence="12 13" id="KW-0449">Lipoprotein</keyword>
<gene>
    <name evidence="13" type="ORF">DES35_102174</name>
</gene>
<comment type="cofactor">
    <cofactor evidence="11">
        <name>Mg(2+)</name>
        <dbReference type="ChEBI" id="CHEBI:18420"/>
    </cofactor>
    <cofactor evidence="11">
        <name>Mn(2+)</name>
        <dbReference type="ChEBI" id="CHEBI:29035"/>
    </cofactor>
    <text evidence="11">Magnesium. Can also use manganese.</text>
</comment>
<dbReference type="EMBL" id="QPJS01000002">
    <property type="protein sequence ID" value="RCX03721.1"/>
    <property type="molecule type" value="Genomic_DNA"/>
</dbReference>
<keyword evidence="14" id="KW-1185">Reference proteome</keyword>
<evidence type="ECO:0000256" key="7">
    <source>
        <dbReference type="ARBA" id="ARBA00022842"/>
    </source>
</evidence>
<protein>
    <recommendedName>
        <fullName evidence="2 10">FAD:protein FMN transferase</fullName>
        <ecNumber evidence="1 10">2.7.1.180</ecNumber>
    </recommendedName>
    <alternativeName>
        <fullName evidence="8 10">Flavin transferase</fullName>
    </alternativeName>
</protein>
<keyword evidence="12" id="KW-0997">Cell inner membrane</keyword>